<dbReference type="HOGENOM" id="CLU_3151818_0_0_11"/>
<name>E2S5L2_9CORY</name>
<accession>E2S5L2</accession>
<proteinExistence type="predicted"/>
<gene>
    <name evidence="2" type="ORF">HMPREF0305_11753</name>
</gene>
<feature type="region of interest" description="Disordered" evidence="1">
    <location>
        <begin position="1"/>
        <end position="26"/>
    </location>
</feature>
<sequence>MREHPPIAAPQPVVVGGAAGNNAKRPTRSCAGAQIMCVVGHRFWVFRT</sequence>
<evidence type="ECO:0000313" key="3">
    <source>
        <dbReference type="Proteomes" id="UP000003020"/>
    </source>
</evidence>
<keyword evidence="3" id="KW-1185">Reference proteome</keyword>
<evidence type="ECO:0000313" key="2">
    <source>
        <dbReference type="EMBL" id="EFQ79873.1"/>
    </source>
</evidence>
<organism evidence="2 3">
    <name type="scientific">Corynebacterium pseudogenitalium ATCC 33035</name>
    <dbReference type="NCBI Taxonomy" id="525264"/>
    <lineage>
        <taxon>Bacteria</taxon>
        <taxon>Bacillati</taxon>
        <taxon>Actinomycetota</taxon>
        <taxon>Actinomycetes</taxon>
        <taxon>Mycobacteriales</taxon>
        <taxon>Corynebacteriaceae</taxon>
        <taxon>Corynebacterium</taxon>
    </lineage>
</organism>
<protein>
    <submittedName>
        <fullName evidence="2">Uncharacterized protein</fullName>
    </submittedName>
</protein>
<dbReference type="AlphaFoldDB" id="E2S5L2"/>
<dbReference type="Proteomes" id="UP000003020">
    <property type="component" value="Unassembled WGS sequence"/>
</dbReference>
<comment type="caution">
    <text evidence="2">The sequence shown here is derived from an EMBL/GenBank/DDBJ whole genome shotgun (WGS) entry which is preliminary data.</text>
</comment>
<dbReference type="EMBL" id="ABYQ02000013">
    <property type="protein sequence ID" value="EFQ79873.1"/>
    <property type="molecule type" value="Genomic_DNA"/>
</dbReference>
<evidence type="ECO:0000256" key="1">
    <source>
        <dbReference type="SAM" id="MobiDB-lite"/>
    </source>
</evidence>
<reference evidence="2 3" key="1">
    <citation type="submission" date="2010-08" db="EMBL/GenBank/DDBJ databases">
        <authorList>
            <person name="Muzny D."/>
            <person name="Qin X."/>
            <person name="Buhay C."/>
            <person name="Dugan-Rocha S."/>
            <person name="Ding Y."/>
            <person name="Chen G."/>
            <person name="Hawes A."/>
            <person name="Holder M."/>
            <person name="Jhangiani S."/>
            <person name="Johnson A."/>
            <person name="Khan Z."/>
            <person name="Li Z."/>
            <person name="Liu W."/>
            <person name="Liu X."/>
            <person name="Perez L."/>
            <person name="Shen H."/>
            <person name="Wang Q."/>
            <person name="Watt J."/>
            <person name="Xi L."/>
            <person name="Xin Y."/>
            <person name="Zhou J."/>
            <person name="Deng J."/>
            <person name="Jiang H."/>
            <person name="Liu Y."/>
            <person name="Qu J."/>
            <person name="Song X.-Z."/>
            <person name="Zhang L."/>
            <person name="Villasana D."/>
            <person name="Johnson A."/>
            <person name="Liu J."/>
            <person name="Liyanage D."/>
            <person name="Lorensuhewa L."/>
            <person name="Robinson T."/>
            <person name="Song A."/>
            <person name="Song B.-B."/>
            <person name="Dinh H."/>
            <person name="Thornton R."/>
            <person name="Coyle M."/>
            <person name="Francisco L."/>
            <person name="Jackson L."/>
            <person name="Javaid M."/>
            <person name="Korchina V."/>
            <person name="Kovar C."/>
            <person name="Mata R."/>
            <person name="Mathew T."/>
            <person name="Ngo R."/>
            <person name="Nguyen L."/>
            <person name="Nguyen N."/>
            <person name="Okwuonu G."/>
            <person name="Ongeri F."/>
            <person name="Pham C."/>
            <person name="Simmons D."/>
            <person name="Wilczek-Boney K."/>
            <person name="Hale W."/>
            <person name="Jakkamsetti A."/>
            <person name="Pham P."/>
            <person name="Ruth R."/>
            <person name="San Lucas F."/>
            <person name="Warren J."/>
            <person name="Zhang J."/>
            <person name="Zhao Z."/>
            <person name="Zhou C."/>
            <person name="Zhu D."/>
            <person name="Lee S."/>
            <person name="Bess C."/>
            <person name="Blankenburg K."/>
            <person name="Forbes L."/>
            <person name="Fu Q."/>
            <person name="Gubbala S."/>
            <person name="Hirani K."/>
            <person name="Jayaseelan J.C."/>
            <person name="Lara F."/>
            <person name="Munidasa M."/>
            <person name="Palculict T."/>
            <person name="Patil S."/>
            <person name="Pu L.-L."/>
            <person name="Saada N."/>
            <person name="Tang L."/>
            <person name="Weissenberger G."/>
            <person name="Zhu Y."/>
            <person name="Hemphill L."/>
            <person name="Shang Y."/>
            <person name="Youmans B."/>
            <person name="Ayvaz T."/>
            <person name="Ross M."/>
            <person name="Santibanez J."/>
            <person name="Aqrawi P."/>
            <person name="Gross S."/>
            <person name="Joshi V."/>
            <person name="Fowler G."/>
            <person name="Nazareth L."/>
            <person name="Reid J."/>
            <person name="Worley K."/>
            <person name="Petrosino J."/>
            <person name="Highlander S."/>
            <person name="Gibbs R."/>
        </authorList>
    </citation>
    <scope>NUCLEOTIDE SEQUENCE [LARGE SCALE GENOMIC DNA]</scope>
    <source>
        <strain evidence="2 3">ATCC 33035</strain>
    </source>
</reference>